<comment type="caution">
    <text evidence="1">The sequence shown here is derived from an EMBL/GenBank/DDBJ whole genome shotgun (WGS) entry which is preliminary data.</text>
</comment>
<sequence length="308" mass="35102">MGVQIDDRFPMETLMRVSAIEDDCPWFADYANYLIDGTLIKGMTHQQKKKFFVDIRHYIWEDPHLFRVGADQVVRRCVAESEVESILRHCHEGPTGGHNGATYTAKQGIDFMGPFPLCRGNKYILVVVDYVSKWVEAEALPTNDARVVVRFLRKLFARKACHQPVKLEHRAYWALRTVNLDGPKAGENRMYELHELEELRDHAYMRSYDYKLRTKELHDRHIKSEIEGEDGAKFKVNGHRLKQYITGPGCGALSRGGAPRPATELSVRISQAEDSVNQALLGGNPSCIFHLFFGTYDLFVSCLAGFHA</sequence>
<keyword evidence="2" id="KW-1185">Reference proteome</keyword>
<dbReference type="EMBL" id="CM042031">
    <property type="protein sequence ID" value="KAI3783326.1"/>
    <property type="molecule type" value="Genomic_DNA"/>
</dbReference>
<accession>A0ACB9GK02</accession>
<reference evidence="2" key="1">
    <citation type="journal article" date="2022" name="Mol. Ecol. Resour.">
        <title>The genomes of chicory, endive, great burdock and yacon provide insights into Asteraceae palaeo-polyploidization history and plant inulin production.</title>
        <authorList>
            <person name="Fan W."/>
            <person name="Wang S."/>
            <person name="Wang H."/>
            <person name="Wang A."/>
            <person name="Jiang F."/>
            <person name="Liu H."/>
            <person name="Zhao H."/>
            <person name="Xu D."/>
            <person name="Zhang Y."/>
        </authorList>
    </citation>
    <scope>NUCLEOTIDE SEQUENCE [LARGE SCALE GENOMIC DNA]</scope>
    <source>
        <strain evidence="2">cv. Yunnan</strain>
    </source>
</reference>
<dbReference type="Proteomes" id="UP001056120">
    <property type="component" value="Linkage Group LG14"/>
</dbReference>
<organism evidence="1 2">
    <name type="scientific">Smallanthus sonchifolius</name>
    <dbReference type="NCBI Taxonomy" id="185202"/>
    <lineage>
        <taxon>Eukaryota</taxon>
        <taxon>Viridiplantae</taxon>
        <taxon>Streptophyta</taxon>
        <taxon>Embryophyta</taxon>
        <taxon>Tracheophyta</taxon>
        <taxon>Spermatophyta</taxon>
        <taxon>Magnoliopsida</taxon>
        <taxon>eudicotyledons</taxon>
        <taxon>Gunneridae</taxon>
        <taxon>Pentapetalae</taxon>
        <taxon>asterids</taxon>
        <taxon>campanulids</taxon>
        <taxon>Asterales</taxon>
        <taxon>Asteraceae</taxon>
        <taxon>Asteroideae</taxon>
        <taxon>Heliantheae alliance</taxon>
        <taxon>Millerieae</taxon>
        <taxon>Smallanthus</taxon>
    </lineage>
</organism>
<evidence type="ECO:0000313" key="2">
    <source>
        <dbReference type="Proteomes" id="UP001056120"/>
    </source>
</evidence>
<evidence type="ECO:0000313" key="1">
    <source>
        <dbReference type="EMBL" id="KAI3783326.1"/>
    </source>
</evidence>
<name>A0ACB9GK02_9ASTR</name>
<protein>
    <submittedName>
        <fullName evidence="1">Uncharacterized protein</fullName>
    </submittedName>
</protein>
<gene>
    <name evidence="1" type="ORF">L1987_42404</name>
</gene>
<proteinExistence type="predicted"/>
<reference evidence="1 2" key="2">
    <citation type="journal article" date="2022" name="Mol. Ecol. Resour.">
        <title>The genomes of chicory, endive, great burdock and yacon provide insights into Asteraceae paleo-polyploidization history and plant inulin production.</title>
        <authorList>
            <person name="Fan W."/>
            <person name="Wang S."/>
            <person name="Wang H."/>
            <person name="Wang A."/>
            <person name="Jiang F."/>
            <person name="Liu H."/>
            <person name="Zhao H."/>
            <person name="Xu D."/>
            <person name="Zhang Y."/>
        </authorList>
    </citation>
    <scope>NUCLEOTIDE SEQUENCE [LARGE SCALE GENOMIC DNA]</scope>
    <source>
        <strain evidence="2">cv. Yunnan</strain>
        <tissue evidence="1">Leaves</tissue>
    </source>
</reference>